<proteinExistence type="predicted"/>
<evidence type="ECO:0000259" key="1">
    <source>
        <dbReference type="Pfam" id="PF17921"/>
    </source>
</evidence>
<dbReference type="Gene3D" id="3.30.70.270">
    <property type="match status" value="1"/>
</dbReference>
<evidence type="ECO:0000313" key="2">
    <source>
        <dbReference type="EMBL" id="THH06591.1"/>
    </source>
</evidence>
<dbReference type="Gene3D" id="1.10.340.70">
    <property type="match status" value="1"/>
</dbReference>
<dbReference type="InterPro" id="IPR043502">
    <property type="entry name" value="DNA/RNA_pol_sf"/>
</dbReference>
<dbReference type="EMBL" id="SGPL01000862">
    <property type="protein sequence ID" value="THH06591.1"/>
    <property type="molecule type" value="Genomic_DNA"/>
</dbReference>
<organism evidence="2 3">
    <name type="scientific">Bondarzewia mesenterica</name>
    <dbReference type="NCBI Taxonomy" id="1095465"/>
    <lineage>
        <taxon>Eukaryota</taxon>
        <taxon>Fungi</taxon>
        <taxon>Dikarya</taxon>
        <taxon>Basidiomycota</taxon>
        <taxon>Agaricomycotina</taxon>
        <taxon>Agaricomycetes</taxon>
        <taxon>Russulales</taxon>
        <taxon>Bondarzewiaceae</taxon>
        <taxon>Bondarzewia</taxon>
    </lineage>
</organism>
<accession>A0A4S4L6L2</accession>
<dbReference type="InterPro" id="IPR043128">
    <property type="entry name" value="Rev_trsase/Diguanyl_cyclase"/>
</dbReference>
<comment type="caution">
    <text evidence="2">The sequence shown here is derived from an EMBL/GenBank/DDBJ whole genome shotgun (WGS) entry which is preliminary data.</text>
</comment>
<name>A0A4S4L6L2_9AGAM</name>
<dbReference type="PANTHER" id="PTHR37984">
    <property type="entry name" value="PROTEIN CBG26694"/>
    <property type="match status" value="1"/>
</dbReference>
<dbReference type="OrthoDB" id="3186349at2759"/>
<protein>
    <recommendedName>
        <fullName evidence="1">Integrase zinc-binding domain-containing protein</fullName>
    </recommendedName>
</protein>
<reference evidence="2 3" key="1">
    <citation type="submission" date="2019-02" db="EMBL/GenBank/DDBJ databases">
        <title>Genome sequencing of the rare red list fungi Bondarzewia mesenterica.</title>
        <authorList>
            <person name="Buettner E."/>
            <person name="Kellner H."/>
        </authorList>
    </citation>
    <scope>NUCLEOTIDE SEQUENCE [LARGE SCALE GENOMIC DNA]</scope>
    <source>
        <strain evidence="2 3">DSM 108281</strain>
    </source>
</reference>
<dbReference type="Pfam" id="PF17921">
    <property type="entry name" value="Integrase_H2C2"/>
    <property type="match status" value="1"/>
</dbReference>
<dbReference type="Proteomes" id="UP000310158">
    <property type="component" value="Unassembled WGS sequence"/>
</dbReference>
<dbReference type="InterPro" id="IPR050951">
    <property type="entry name" value="Retrovirus_Pol_polyprotein"/>
</dbReference>
<dbReference type="SUPFAM" id="SSF56672">
    <property type="entry name" value="DNA/RNA polymerases"/>
    <property type="match status" value="1"/>
</dbReference>
<dbReference type="PANTHER" id="PTHR37984:SF15">
    <property type="entry name" value="INTEGRASE CATALYTIC DOMAIN-CONTAINING PROTEIN"/>
    <property type="match status" value="1"/>
</dbReference>
<dbReference type="InterPro" id="IPR041588">
    <property type="entry name" value="Integrase_H2C2"/>
</dbReference>
<sequence length="517" mass="59186">MGWTNSIPIFHDDVTFILQPEIPDITIPYIDDVPVCGPATQYLLPDGSPKTHPNNPRIRRFVWEHFQSLNRVVQRMKYSGGTFSSHKVILCSPEIMVVRHRCTPHGRLPEEPRVEKIINWGPCRDLSDVHAFFGTIGIIRIFIRNFTHRAHALTKLTCKEEPFHFRPDQIAAQENLKAALLTSLALRPIDYSSEAPYHPRSQAQTLWPFCALCSLKLYLISIHNLIIEVDARYIKGMLANPDLEPSTSINHWILSILTFHFTLIHIPGTLHTPDGLSHHPPQPGDIAEPSDDFDDWVNNVYGFLHLINSPSTSSPTAILPTYPNNIAIDADPQDIMPIPTISYSDVPHSDNDHTADRHLDQVHDWHKSMEHPSTLSDAEYTTFLRYCTEFFIASDKLWHKDSHGHHKLIAFPDCRITILTSLHNEVAHKGIYVTTALIALHFWWPMMRQDITWFVRTCHICQLRQMSNILIPLTVATPASLFVKMYMDTMHMPKAGGFKYLVQGRCSISHYPEFCML</sequence>
<dbReference type="AlphaFoldDB" id="A0A4S4L6L2"/>
<evidence type="ECO:0000313" key="3">
    <source>
        <dbReference type="Proteomes" id="UP000310158"/>
    </source>
</evidence>
<feature type="domain" description="Integrase zinc-binding" evidence="1">
    <location>
        <begin position="414"/>
        <end position="465"/>
    </location>
</feature>
<keyword evidence="3" id="KW-1185">Reference proteome</keyword>
<gene>
    <name evidence="2" type="ORF">EW146_g9566</name>
</gene>